<name>A0A285THL9_9BACL</name>
<evidence type="ECO:0000256" key="1">
    <source>
        <dbReference type="SAM" id="SignalP"/>
    </source>
</evidence>
<dbReference type="PROSITE" id="PS51257">
    <property type="entry name" value="PROKAR_LIPOPROTEIN"/>
    <property type="match status" value="1"/>
</dbReference>
<keyword evidence="3" id="KW-1185">Reference proteome</keyword>
<reference evidence="3" key="1">
    <citation type="submission" date="2017-08" db="EMBL/GenBank/DDBJ databases">
        <authorList>
            <person name="Varghese N."/>
            <person name="Submissions S."/>
        </authorList>
    </citation>
    <scope>NUCLEOTIDE SEQUENCE [LARGE SCALE GENOMIC DNA]</scope>
    <source>
        <strain evidence="3">JC22</strain>
    </source>
</reference>
<evidence type="ECO:0000313" key="3">
    <source>
        <dbReference type="Proteomes" id="UP000219636"/>
    </source>
</evidence>
<dbReference type="AlphaFoldDB" id="A0A285THL9"/>
<protein>
    <submittedName>
        <fullName evidence="2">Uncharacterized protein</fullName>
    </submittedName>
</protein>
<feature type="signal peptide" evidence="1">
    <location>
        <begin position="1"/>
        <end position="18"/>
    </location>
</feature>
<keyword evidence="1" id="KW-0732">Signal</keyword>
<feature type="chain" id="PRO_5039405258" evidence="1">
    <location>
        <begin position="19"/>
        <end position="221"/>
    </location>
</feature>
<dbReference type="Proteomes" id="UP000219636">
    <property type="component" value="Unassembled WGS sequence"/>
</dbReference>
<organism evidence="2 3">
    <name type="scientific">Ureibacillus xyleni</name>
    <dbReference type="NCBI Taxonomy" id="614648"/>
    <lineage>
        <taxon>Bacteria</taxon>
        <taxon>Bacillati</taxon>
        <taxon>Bacillota</taxon>
        <taxon>Bacilli</taxon>
        <taxon>Bacillales</taxon>
        <taxon>Caryophanaceae</taxon>
        <taxon>Ureibacillus</taxon>
    </lineage>
</organism>
<proteinExistence type="predicted"/>
<gene>
    <name evidence="2" type="ORF">SAMN05880501_11311</name>
</gene>
<evidence type="ECO:0000313" key="2">
    <source>
        <dbReference type="EMBL" id="SOC21542.1"/>
    </source>
</evidence>
<dbReference type="RefSeq" id="WP_097074631.1">
    <property type="nucleotide sequence ID" value="NZ_OBMQ01000013.1"/>
</dbReference>
<sequence length="221" mass="25222">MKKPLIAATLGFSLLLGACNGDSTANNSEEVIEEVKTNYAELDGRMLDFIMASETRQFETMYELVSEQDKALIETDKASIEYLISQYSTNPMVAKQVLQANFEDNAYEITRFTLFEDNGIILYEFEFTHALTGITFVDDYVSELVKGKWEIRYLGSADHESPYYEPYVESDKLTGGGLSRIIKDYPSFAEVLVSKEQSKMEYLEANQQVKDLADELIQKEW</sequence>
<dbReference type="EMBL" id="OBMQ01000013">
    <property type="protein sequence ID" value="SOC21542.1"/>
    <property type="molecule type" value="Genomic_DNA"/>
</dbReference>
<accession>A0A285THL9</accession>